<sequence length="63" mass="6814">MWDENRTTGLTQRHGDTEGRLRARRAGGLLLAARAQRRGTGAGASDTRRASRRTRAAAPGLAR</sequence>
<name>A0A6J4KAY9_9BACT</name>
<organism evidence="2">
    <name type="scientific">uncultured Gemmatimonadota bacterium</name>
    <dbReference type="NCBI Taxonomy" id="203437"/>
    <lineage>
        <taxon>Bacteria</taxon>
        <taxon>Pseudomonadati</taxon>
        <taxon>Gemmatimonadota</taxon>
        <taxon>environmental samples</taxon>
    </lineage>
</organism>
<proteinExistence type="predicted"/>
<gene>
    <name evidence="2" type="ORF">AVDCRST_MAG68-416</name>
</gene>
<dbReference type="AlphaFoldDB" id="A0A6J4KAY9"/>
<accession>A0A6J4KAY9</accession>
<evidence type="ECO:0000313" key="2">
    <source>
        <dbReference type="EMBL" id="CAA9300840.1"/>
    </source>
</evidence>
<dbReference type="EMBL" id="CADCTW010000027">
    <property type="protein sequence ID" value="CAA9300840.1"/>
    <property type="molecule type" value="Genomic_DNA"/>
</dbReference>
<protein>
    <submittedName>
        <fullName evidence="2">Uncharacterized protein</fullName>
    </submittedName>
</protein>
<feature type="region of interest" description="Disordered" evidence="1">
    <location>
        <begin position="1"/>
        <end position="63"/>
    </location>
</feature>
<evidence type="ECO:0000256" key="1">
    <source>
        <dbReference type="SAM" id="MobiDB-lite"/>
    </source>
</evidence>
<reference evidence="2" key="1">
    <citation type="submission" date="2020-02" db="EMBL/GenBank/DDBJ databases">
        <authorList>
            <person name="Meier V. D."/>
        </authorList>
    </citation>
    <scope>NUCLEOTIDE SEQUENCE</scope>
    <source>
        <strain evidence="2">AVDCRST_MAG68</strain>
    </source>
</reference>